<dbReference type="GO" id="GO:0046417">
    <property type="term" value="P:chorismate metabolic process"/>
    <property type="evidence" value="ECO:0007669"/>
    <property type="project" value="InterPro"/>
</dbReference>
<dbReference type="InterPro" id="IPR002701">
    <property type="entry name" value="CM_II_prokaryot"/>
</dbReference>
<proteinExistence type="predicted"/>
<evidence type="ECO:0000256" key="1">
    <source>
        <dbReference type="ARBA" id="ARBA00012404"/>
    </source>
</evidence>
<dbReference type="EC" id="5.4.99.5" evidence="1"/>
<dbReference type="EMBL" id="FMVW01000005">
    <property type="protein sequence ID" value="SCZ39844.1"/>
    <property type="molecule type" value="Genomic_DNA"/>
</dbReference>
<dbReference type="RefSeq" id="WP_092813615.1">
    <property type="nucleotide sequence ID" value="NZ_FMVW01000005.1"/>
</dbReference>
<dbReference type="AlphaFoldDB" id="A0A1G5NRP8"/>
<keyword evidence="4" id="KW-1185">Reference proteome</keyword>
<dbReference type="SUPFAM" id="SSF48600">
    <property type="entry name" value="Chorismate mutase II"/>
    <property type="match status" value="1"/>
</dbReference>
<organism evidence="3 4">
    <name type="scientific">Afifella marina DSM 2698</name>
    <dbReference type="NCBI Taxonomy" id="1120955"/>
    <lineage>
        <taxon>Bacteria</taxon>
        <taxon>Pseudomonadati</taxon>
        <taxon>Pseudomonadota</taxon>
        <taxon>Alphaproteobacteria</taxon>
        <taxon>Hyphomicrobiales</taxon>
        <taxon>Afifellaceae</taxon>
        <taxon>Afifella</taxon>
    </lineage>
</organism>
<dbReference type="PROSITE" id="PS51168">
    <property type="entry name" value="CHORISMATE_MUT_2"/>
    <property type="match status" value="1"/>
</dbReference>
<gene>
    <name evidence="3" type="ORF">SAMN03080610_02555</name>
</gene>
<dbReference type="SMART" id="SM00830">
    <property type="entry name" value="CM_2"/>
    <property type="match status" value="1"/>
</dbReference>
<dbReference type="STRING" id="1120955.SAMN03080610_02555"/>
<accession>A0A1G5NRP8</accession>
<evidence type="ECO:0000259" key="2">
    <source>
        <dbReference type="PROSITE" id="PS51168"/>
    </source>
</evidence>
<evidence type="ECO:0000313" key="4">
    <source>
        <dbReference type="Proteomes" id="UP000199347"/>
    </source>
</evidence>
<dbReference type="InterPro" id="IPR036263">
    <property type="entry name" value="Chorismate_II_sf"/>
</dbReference>
<evidence type="ECO:0000313" key="3">
    <source>
        <dbReference type="EMBL" id="SCZ39844.1"/>
    </source>
</evidence>
<protein>
    <recommendedName>
        <fullName evidence="1">chorismate mutase</fullName>
        <ecNumber evidence="1">5.4.99.5</ecNumber>
    </recommendedName>
</protein>
<dbReference type="Gene3D" id="1.20.59.10">
    <property type="entry name" value="Chorismate mutase"/>
    <property type="match status" value="1"/>
</dbReference>
<dbReference type="OrthoDB" id="7268348at2"/>
<dbReference type="Pfam" id="PF01817">
    <property type="entry name" value="CM_2"/>
    <property type="match status" value="1"/>
</dbReference>
<dbReference type="GO" id="GO:0004106">
    <property type="term" value="F:chorismate mutase activity"/>
    <property type="evidence" value="ECO:0007669"/>
    <property type="project" value="UniProtKB-EC"/>
</dbReference>
<dbReference type="InterPro" id="IPR036979">
    <property type="entry name" value="CM_dom_sf"/>
</dbReference>
<name>A0A1G5NRP8_AFIMA</name>
<sequence length="277" mass="30489">MSAMAPDALAKIRQRIDDIDEEVHRLLIERSAVIDELIHIKGTSAPGAAFRPDREAHMMRALVMRHEGILPLATVEHIWREVISTFTAMQAPFRILIGQSTDPAALQDLVRFQFGFSVPAEAAASDADALAALRRDGDLIAILSPHSPGRWWRDFDGEDLQIFARLPFIIAPNHPVQAEAYVAGPKLSVPPEADIRLWRMQATGAFEKTLSAFNARIVTREDDEILVEISGAISHAALCAEAAKRGATFSEPVELGSFAAPIHFVGQEEEQTEEDQV</sequence>
<dbReference type="Proteomes" id="UP000199347">
    <property type="component" value="Unassembled WGS sequence"/>
</dbReference>
<reference evidence="3 4" key="1">
    <citation type="submission" date="2016-10" db="EMBL/GenBank/DDBJ databases">
        <authorList>
            <person name="de Groot N.N."/>
        </authorList>
    </citation>
    <scope>NUCLEOTIDE SEQUENCE [LARGE SCALE GENOMIC DNA]</scope>
    <source>
        <strain evidence="3 4">DSM 2698</strain>
    </source>
</reference>
<feature type="domain" description="Chorismate mutase" evidence="2">
    <location>
        <begin position="3"/>
        <end position="94"/>
    </location>
</feature>